<protein>
    <submittedName>
        <fullName evidence="1">Uncharacterized protein</fullName>
    </submittedName>
</protein>
<name>A0A0V0YYQ9_TRIBR</name>
<organism evidence="1 2">
    <name type="scientific">Trichinella britovi</name>
    <name type="common">Parasitic roundworm</name>
    <dbReference type="NCBI Taxonomy" id="45882"/>
    <lineage>
        <taxon>Eukaryota</taxon>
        <taxon>Metazoa</taxon>
        <taxon>Ecdysozoa</taxon>
        <taxon>Nematoda</taxon>
        <taxon>Enoplea</taxon>
        <taxon>Dorylaimia</taxon>
        <taxon>Trichinellida</taxon>
        <taxon>Trichinellidae</taxon>
        <taxon>Trichinella</taxon>
    </lineage>
</organism>
<accession>A0A0V0YYQ9</accession>
<sequence>MNELKGSVIDLPNPWSGHGSSIMVCVHSVTLTVPMQAEYFEQWTLLD</sequence>
<evidence type="ECO:0000313" key="2">
    <source>
        <dbReference type="Proteomes" id="UP000054653"/>
    </source>
</evidence>
<dbReference type="Proteomes" id="UP000054653">
    <property type="component" value="Unassembled WGS sequence"/>
</dbReference>
<keyword evidence="2" id="KW-1185">Reference proteome</keyword>
<gene>
    <name evidence="1" type="ORF">T03_7967</name>
</gene>
<proteinExistence type="predicted"/>
<dbReference type="AlphaFoldDB" id="A0A0V0YYQ9"/>
<comment type="caution">
    <text evidence="1">The sequence shown here is derived from an EMBL/GenBank/DDBJ whole genome shotgun (WGS) entry which is preliminary data.</text>
</comment>
<reference evidence="1 2" key="1">
    <citation type="submission" date="2015-01" db="EMBL/GenBank/DDBJ databases">
        <title>Evolution of Trichinella species and genotypes.</title>
        <authorList>
            <person name="Korhonen P.K."/>
            <person name="Edoardo P."/>
            <person name="Giuseppe L.R."/>
            <person name="Gasser R.B."/>
        </authorList>
    </citation>
    <scope>NUCLEOTIDE SEQUENCE [LARGE SCALE GENOMIC DNA]</scope>
    <source>
        <strain evidence="1">ISS120</strain>
    </source>
</reference>
<dbReference type="EMBL" id="JYDI01005005">
    <property type="protein sequence ID" value="KRY05428.1"/>
    <property type="molecule type" value="Genomic_DNA"/>
</dbReference>
<evidence type="ECO:0000313" key="1">
    <source>
        <dbReference type="EMBL" id="KRY05428.1"/>
    </source>
</evidence>